<evidence type="ECO:0000256" key="1">
    <source>
        <dbReference type="SAM" id="MobiDB-lite"/>
    </source>
</evidence>
<evidence type="ECO:0000259" key="2">
    <source>
        <dbReference type="Pfam" id="PF05695"/>
    </source>
</evidence>
<keyword evidence="4" id="KW-1185">Reference proteome</keyword>
<evidence type="ECO:0000313" key="3">
    <source>
        <dbReference type="EMBL" id="MBA0772330.1"/>
    </source>
</evidence>
<dbReference type="AlphaFoldDB" id="A0A7J9EH19"/>
<reference evidence="3 4" key="1">
    <citation type="journal article" date="2019" name="Genome Biol. Evol.">
        <title>Insights into the evolution of the New World diploid cottons (Gossypium, subgenus Houzingenia) based on genome sequencing.</title>
        <authorList>
            <person name="Grover C.E."/>
            <person name="Arick M.A. 2nd"/>
            <person name="Thrash A."/>
            <person name="Conover J.L."/>
            <person name="Sanders W.S."/>
            <person name="Peterson D.G."/>
            <person name="Frelichowski J.E."/>
            <person name="Scheffler J.A."/>
            <person name="Scheffler B.E."/>
            <person name="Wendel J.F."/>
        </authorList>
    </citation>
    <scope>NUCLEOTIDE SEQUENCE [LARGE SCALE GENOMIC DNA]</scope>
    <source>
        <strain evidence="3">8</strain>
        <tissue evidence="3">Leaf</tissue>
    </source>
</reference>
<gene>
    <name evidence="3" type="ORF">Gotri_007732</name>
</gene>
<feature type="non-terminal residue" evidence="3">
    <location>
        <position position="56"/>
    </location>
</feature>
<protein>
    <recommendedName>
        <fullName evidence="2">Ycf2 N-terminal domain-containing protein</fullName>
    </recommendedName>
</protein>
<organism evidence="3 4">
    <name type="scientific">Gossypium trilobum</name>
    <dbReference type="NCBI Taxonomy" id="34281"/>
    <lineage>
        <taxon>Eukaryota</taxon>
        <taxon>Viridiplantae</taxon>
        <taxon>Streptophyta</taxon>
        <taxon>Embryophyta</taxon>
        <taxon>Tracheophyta</taxon>
        <taxon>Spermatophyta</taxon>
        <taxon>Magnoliopsida</taxon>
        <taxon>eudicotyledons</taxon>
        <taxon>Gunneridae</taxon>
        <taxon>Pentapetalae</taxon>
        <taxon>rosids</taxon>
        <taxon>malvids</taxon>
        <taxon>Malvales</taxon>
        <taxon>Malvaceae</taxon>
        <taxon>Malvoideae</taxon>
        <taxon>Gossypium</taxon>
    </lineage>
</organism>
<proteinExistence type="predicted"/>
<sequence length="56" mass="6265">MKKMNLFNEGSEKNGSGSPAGMIWKIQNKKIVVFAGNNIMEAVNQDRLICNLIQIQ</sequence>
<dbReference type="Pfam" id="PF05695">
    <property type="entry name" value="Ycf2"/>
    <property type="match status" value="1"/>
</dbReference>
<dbReference type="Proteomes" id="UP000593568">
    <property type="component" value="Unassembled WGS sequence"/>
</dbReference>
<comment type="caution">
    <text evidence="3">The sequence shown here is derived from an EMBL/GenBank/DDBJ whole genome shotgun (WGS) entry which is preliminary data.</text>
</comment>
<feature type="region of interest" description="Disordered" evidence="1">
    <location>
        <begin position="1"/>
        <end position="21"/>
    </location>
</feature>
<evidence type="ECO:0000313" key="4">
    <source>
        <dbReference type="Proteomes" id="UP000593568"/>
    </source>
</evidence>
<feature type="domain" description="Ycf2 N-terminal" evidence="2">
    <location>
        <begin position="28"/>
        <end position="56"/>
    </location>
</feature>
<name>A0A7J9EH19_9ROSI</name>
<accession>A0A7J9EH19</accession>
<dbReference type="InterPro" id="IPR056777">
    <property type="entry name" value="Ycf2_N"/>
</dbReference>
<dbReference type="EMBL" id="JABEZW010000008">
    <property type="protein sequence ID" value="MBA0772330.1"/>
    <property type="molecule type" value="Genomic_DNA"/>
</dbReference>